<name>A0A3M6UJ30_POCDA</name>
<evidence type="ECO:0000313" key="1">
    <source>
        <dbReference type="EMBL" id="RMX53703.1"/>
    </source>
</evidence>
<protein>
    <submittedName>
        <fullName evidence="1">Uncharacterized protein</fullName>
    </submittedName>
</protein>
<organism evidence="1 2">
    <name type="scientific">Pocillopora damicornis</name>
    <name type="common">Cauliflower coral</name>
    <name type="synonym">Millepora damicornis</name>
    <dbReference type="NCBI Taxonomy" id="46731"/>
    <lineage>
        <taxon>Eukaryota</taxon>
        <taxon>Metazoa</taxon>
        <taxon>Cnidaria</taxon>
        <taxon>Anthozoa</taxon>
        <taxon>Hexacorallia</taxon>
        <taxon>Scleractinia</taxon>
        <taxon>Astrocoeniina</taxon>
        <taxon>Pocilloporidae</taxon>
        <taxon>Pocillopora</taxon>
    </lineage>
</organism>
<reference evidence="1 2" key="1">
    <citation type="journal article" date="2018" name="Sci. Rep.">
        <title>Comparative analysis of the Pocillopora damicornis genome highlights role of immune system in coral evolution.</title>
        <authorList>
            <person name="Cunning R."/>
            <person name="Bay R.A."/>
            <person name="Gillette P."/>
            <person name="Baker A.C."/>
            <person name="Traylor-Knowles N."/>
        </authorList>
    </citation>
    <scope>NUCLEOTIDE SEQUENCE [LARGE SCALE GENOMIC DNA]</scope>
    <source>
        <strain evidence="1">RSMAS</strain>
        <tissue evidence="1">Whole animal</tissue>
    </source>
</reference>
<sequence>MQIYIAFAGCRDSYYKVSKQSDASESYSKTINQLKPCHLERVSAVFTPSSSSLPYTMFTPTLFEFDPTKSTLPPH</sequence>
<evidence type="ECO:0000313" key="2">
    <source>
        <dbReference type="Proteomes" id="UP000275408"/>
    </source>
</evidence>
<keyword evidence="2" id="KW-1185">Reference proteome</keyword>
<dbReference type="Proteomes" id="UP000275408">
    <property type="component" value="Unassembled WGS sequence"/>
</dbReference>
<dbReference type="EMBL" id="RCHS01001413">
    <property type="protein sequence ID" value="RMX53703.1"/>
    <property type="molecule type" value="Genomic_DNA"/>
</dbReference>
<gene>
    <name evidence="1" type="ORF">pdam_00000426</name>
</gene>
<proteinExistence type="predicted"/>
<comment type="caution">
    <text evidence="1">The sequence shown here is derived from an EMBL/GenBank/DDBJ whole genome shotgun (WGS) entry which is preliminary data.</text>
</comment>
<accession>A0A3M6UJ30</accession>
<dbReference type="AlphaFoldDB" id="A0A3M6UJ30"/>